<dbReference type="GO" id="GO:0047838">
    <property type="term" value="F:D-xylose 1-dehydrogenase (NAD+) activity"/>
    <property type="evidence" value="ECO:0007669"/>
    <property type="project" value="UniProtKB-EC"/>
</dbReference>
<dbReference type="PRINTS" id="PR00081">
    <property type="entry name" value="GDHRDH"/>
</dbReference>
<dbReference type="CDD" id="cd05233">
    <property type="entry name" value="SDR_c"/>
    <property type="match status" value="1"/>
</dbReference>
<gene>
    <name evidence="6" type="primary">fabG_1</name>
    <name evidence="6" type="ORF">DSM104635_00128</name>
</gene>
<dbReference type="GO" id="GO:0032787">
    <property type="term" value="P:monocarboxylic acid metabolic process"/>
    <property type="evidence" value="ECO:0007669"/>
    <property type="project" value="UniProtKB-ARBA"/>
</dbReference>
<evidence type="ECO:0000313" key="6">
    <source>
        <dbReference type="EMBL" id="QGZ93319.1"/>
    </source>
</evidence>
<protein>
    <recommendedName>
        <fullName evidence="3">D-xylose 1-dehydrogenase</fullName>
        <ecNumber evidence="2">1.1.1.175</ecNumber>
    </recommendedName>
</protein>
<evidence type="ECO:0000256" key="3">
    <source>
        <dbReference type="ARBA" id="ARBA00069939"/>
    </source>
</evidence>
<evidence type="ECO:0000256" key="4">
    <source>
        <dbReference type="RuleBase" id="RU000363"/>
    </source>
</evidence>
<dbReference type="KEGG" id="tsv:DSM104635_00128"/>
<evidence type="ECO:0000256" key="2">
    <source>
        <dbReference type="ARBA" id="ARBA00066641"/>
    </source>
</evidence>
<dbReference type="FunFam" id="3.40.50.720:FF:000084">
    <property type="entry name" value="Short-chain dehydrogenase reductase"/>
    <property type="match status" value="1"/>
</dbReference>
<proteinExistence type="inferred from homology"/>
<dbReference type="PRINTS" id="PR00080">
    <property type="entry name" value="SDRFAMILY"/>
</dbReference>
<dbReference type="InterPro" id="IPR002347">
    <property type="entry name" value="SDR_fam"/>
</dbReference>
<keyword evidence="7" id="KW-1185">Reference proteome</keyword>
<dbReference type="EMBL" id="CP047045">
    <property type="protein sequence ID" value="QGZ93319.1"/>
    <property type="molecule type" value="Genomic_DNA"/>
</dbReference>
<comment type="similarity">
    <text evidence="1 4">Belongs to the short-chain dehydrogenases/reductases (SDR) family.</text>
</comment>
<dbReference type="Pfam" id="PF00106">
    <property type="entry name" value="adh_short"/>
    <property type="match status" value="1"/>
</dbReference>
<dbReference type="EC" id="1.1.1.175" evidence="2"/>
<dbReference type="Proteomes" id="UP000431269">
    <property type="component" value="Chromosome"/>
</dbReference>
<dbReference type="PROSITE" id="PS00061">
    <property type="entry name" value="ADH_SHORT"/>
    <property type="match status" value="1"/>
</dbReference>
<dbReference type="SUPFAM" id="SSF51735">
    <property type="entry name" value="NAD(P)-binding Rossmann-fold domains"/>
    <property type="match status" value="1"/>
</dbReference>
<sequence>MTKHAFITGGGTGIGLATARALAAKTGVRLTLVGRDGARVQGAAEAFEDAQGVVCDVADEASVTAAFAQARDRYGAIDILINNAGITPSAPLHKTSLAAWNEVLAINLTGAFLCTRAALPDMYDAKWGRIVNVASIAGLMGSAYIAAYCASKHGMVGMTRALAKEAAKHGVTVNAICPGYVETDIVTRAVENIAAKTKLSGDEARASLYAGNPQGRLITADEVASAIAWLCSDGAAATNGAAIPMSGGEI</sequence>
<keyword evidence="6" id="KW-0560">Oxidoreductase</keyword>
<dbReference type="PANTHER" id="PTHR42879:SF2">
    <property type="entry name" value="3-OXOACYL-[ACYL-CARRIER-PROTEIN] REDUCTASE FABG"/>
    <property type="match status" value="1"/>
</dbReference>
<accession>A0A6I6MGE0</accession>
<evidence type="ECO:0000259" key="5">
    <source>
        <dbReference type="SMART" id="SM00822"/>
    </source>
</evidence>
<dbReference type="InterPro" id="IPR050259">
    <property type="entry name" value="SDR"/>
</dbReference>
<name>A0A6I6MGE0_9CAUL</name>
<dbReference type="PANTHER" id="PTHR42879">
    <property type="entry name" value="3-OXOACYL-(ACYL-CARRIER-PROTEIN) REDUCTASE"/>
    <property type="match status" value="1"/>
</dbReference>
<dbReference type="RefSeq" id="WP_158764327.1">
    <property type="nucleotide sequence ID" value="NZ_CP047045.1"/>
</dbReference>
<dbReference type="AlphaFoldDB" id="A0A6I6MGE0"/>
<evidence type="ECO:0000313" key="7">
    <source>
        <dbReference type="Proteomes" id="UP000431269"/>
    </source>
</evidence>
<evidence type="ECO:0000256" key="1">
    <source>
        <dbReference type="ARBA" id="ARBA00006484"/>
    </source>
</evidence>
<dbReference type="SMART" id="SM00822">
    <property type="entry name" value="PKS_KR"/>
    <property type="match status" value="1"/>
</dbReference>
<dbReference type="InterPro" id="IPR036291">
    <property type="entry name" value="NAD(P)-bd_dom_sf"/>
</dbReference>
<feature type="domain" description="Ketoreductase" evidence="5">
    <location>
        <begin position="3"/>
        <end position="179"/>
    </location>
</feature>
<dbReference type="Gene3D" id="3.40.50.720">
    <property type="entry name" value="NAD(P)-binding Rossmann-like Domain"/>
    <property type="match status" value="1"/>
</dbReference>
<reference evidence="7" key="1">
    <citation type="submission" date="2019-12" db="EMBL/GenBank/DDBJ databases">
        <title>Complete genome of Terracaulis silvestris 0127_4.</title>
        <authorList>
            <person name="Vieira S."/>
            <person name="Riedel T."/>
            <person name="Sproer C."/>
            <person name="Pascual J."/>
            <person name="Boedeker C."/>
            <person name="Overmann J."/>
        </authorList>
    </citation>
    <scope>NUCLEOTIDE SEQUENCE [LARGE SCALE GENOMIC DNA]</scope>
    <source>
        <strain evidence="7">0127_4</strain>
    </source>
</reference>
<dbReference type="InterPro" id="IPR057326">
    <property type="entry name" value="KR_dom"/>
</dbReference>
<dbReference type="InterPro" id="IPR020904">
    <property type="entry name" value="Sc_DH/Rdtase_CS"/>
</dbReference>
<organism evidence="6 7">
    <name type="scientific">Terricaulis silvestris</name>
    <dbReference type="NCBI Taxonomy" id="2686094"/>
    <lineage>
        <taxon>Bacteria</taxon>
        <taxon>Pseudomonadati</taxon>
        <taxon>Pseudomonadota</taxon>
        <taxon>Alphaproteobacteria</taxon>
        <taxon>Caulobacterales</taxon>
        <taxon>Caulobacteraceae</taxon>
        <taxon>Terricaulis</taxon>
    </lineage>
</organism>